<dbReference type="VEuPathDB" id="FungiDB:MYCFIDRAFT_169723"/>
<sequence>MGGLIPRAQARGEGWLTVARIAILESSVPELLLLISSDSRMLTNKQCHGNGQPPRPWHCEVHNNNSLAGCKHDQHSTWAVHTKQLADRRVRVVGLYSSDTACAFCPRHHIALRMSATFLCNIRFVYSYSYSYSGNDSNSNSYSCLKSWPWIMSVNYDFIQGAVLLSSPPSPSPSPSPPSCLCINAWSCRIEPRNNECMPGTCSTRDGMITPGASVTPGILTLSSESAVNISLNIISKHITLMRIAIGAQAAARQDYHARPTYSFASISLGSVICGHATLMPYWRSCPYQSDTALVVGPPRPLPLIREVLERSTPNSPKTIRSPSTLIMLPGSGIIYLHQLQDLITGVGTPVIQHLWKMQLTSVHGASDSLLHIHGGPGLRTIHICHGPIHISSICSLPVAWNMALHSICRVLIYHIPLGLEIGLSSQDHESADLPQILAAESLTPSQQADSSCCGINHGRRHDVARSPEGRAGEIAHSSLITDRNSPASPAKISLRPKSVDNPKGEQLRPSFMLPEGHLDSAHAAGRLRVVEMRAIRASIEIATRNKHLVRLECRCGLAQSPSTRGSLVPYNMNVCKKLSTSFSKCVLISLPRRAYSSAKTNPIRSRLRISQHYWVSRVT</sequence>
<evidence type="ECO:0000313" key="2">
    <source>
        <dbReference type="EMBL" id="EME88005.1"/>
    </source>
</evidence>
<organism evidence="2 3">
    <name type="scientific">Pseudocercospora fijiensis (strain CIRAD86)</name>
    <name type="common">Black leaf streak disease fungus</name>
    <name type="synonym">Mycosphaerella fijiensis</name>
    <dbReference type="NCBI Taxonomy" id="383855"/>
    <lineage>
        <taxon>Eukaryota</taxon>
        <taxon>Fungi</taxon>
        <taxon>Dikarya</taxon>
        <taxon>Ascomycota</taxon>
        <taxon>Pezizomycotina</taxon>
        <taxon>Dothideomycetes</taxon>
        <taxon>Dothideomycetidae</taxon>
        <taxon>Mycosphaerellales</taxon>
        <taxon>Mycosphaerellaceae</taxon>
        <taxon>Pseudocercospora</taxon>
    </lineage>
</organism>
<name>N1Q6I3_PSEFD</name>
<evidence type="ECO:0000313" key="3">
    <source>
        <dbReference type="Proteomes" id="UP000016932"/>
    </source>
</evidence>
<dbReference type="RefSeq" id="XP_007921233.1">
    <property type="nucleotide sequence ID" value="XM_007923042.1"/>
</dbReference>
<gene>
    <name evidence="2" type="ORF">MYCFIDRAFT_169723</name>
</gene>
<proteinExistence type="predicted"/>
<evidence type="ECO:0000256" key="1">
    <source>
        <dbReference type="SAM" id="MobiDB-lite"/>
    </source>
</evidence>
<reference evidence="2 3" key="1">
    <citation type="journal article" date="2012" name="PLoS Pathog.">
        <title>Diverse lifestyles and strategies of plant pathogenesis encoded in the genomes of eighteen Dothideomycetes fungi.</title>
        <authorList>
            <person name="Ohm R.A."/>
            <person name="Feau N."/>
            <person name="Henrissat B."/>
            <person name="Schoch C.L."/>
            <person name="Horwitz B.A."/>
            <person name="Barry K.W."/>
            <person name="Condon B.J."/>
            <person name="Copeland A.C."/>
            <person name="Dhillon B."/>
            <person name="Glaser F."/>
            <person name="Hesse C.N."/>
            <person name="Kosti I."/>
            <person name="LaButti K."/>
            <person name="Lindquist E.A."/>
            <person name="Lucas S."/>
            <person name="Salamov A.A."/>
            <person name="Bradshaw R.E."/>
            <person name="Ciuffetti L."/>
            <person name="Hamelin R.C."/>
            <person name="Kema G.H.J."/>
            <person name="Lawrence C."/>
            <person name="Scott J.A."/>
            <person name="Spatafora J.W."/>
            <person name="Turgeon B.G."/>
            <person name="de Wit P.J.G.M."/>
            <person name="Zhong S."/>
            <person name="Goodwin S.B."/>
            <person name="Grigoriev I.V."/>
        </authorList>
    </citation>
    <scope>NUCLEOTIDE SEQUENCE [LARGE SCALE GENOMIC DNA]</scope>
    <source>
        <strain evidence="2 3">CIRAD86</strain>
    </source>
</reference>
<dbReference type="HOGENOM" id="CLU_440828_0_0_1"/>
<feature type="region of interest" description="Disordered" evidence="1">
    <location>
        <begin position="483"/>
        <end position="505"/>
    </location>
</feature>
<keyword evidence="3" id="KW-1185">Reference proteome</keyword>
<dbReference type="EMBL" id="KB446555">
    <property type="protein sequence ID" value="EME88005.1"/>
    <property type="molecule type" value="Genomic_DNA"/>
</dbReference>
<dbReference type="AlphaFoldDB" id="N1Q6I3"/>
<dbReference type="Proteomes" id="UP000016932">
    <property type="component" value="Unassembled WGS sequence"/>
</dbReference>
<protein>
    <submittedName>
        <fullName evidence="2">Uncharacterized protein</fullName>
    </submittedName>
</protein>
<accession>N1Q6I3</accession>
<dbReference type="GeneID" id="19332402"/>
<dbReference type="KEGG" id="pfj:MYCFIDRAFT_169723"/>